<dbReference type="Pfam" id="PF00990">
    <property type="entry name" value="GGDEF"/>
    <property type="match status" value="1"/>
</dbReference>
<dbReference type="CDD" id="cd01949">
    <property type="entry name" value="GGDEF"/>
    <property type="match status" value="1"/>
</dbReference>
<dbReference type="Proteomes" id="UP000002881">
    <property type="component" value="Chromosome"/>
</dbReference>
<feature type="transmembrane region" description="Helical" evidence="1">
    <location>
        <begin position="63"/>
        <end position="79"/>
    </location>
</feature>
<dbReference type="Pfam" id="PF00989">
    <property type="entry name" value="PAS"/>
    <property type="match status" value="1"/>
</dbReference>
<dbReference type="InterPro" id="IPR000014">
    <property type="entry name" value="PAS"/>
</dbReference>
<accession>I2F710</accession>
<dbReference type="PANTHER" id="PTHR44757">
    <property type="entry name" value="DIGUANYLATE CYCLASE DGCP"/>
    <property type="match status" value="1"/>
</dbReference>
<keyword evidence="1" id="KW-0812">Transmembrane</keyword>
<dbReference type="Gene3D" id="3.30.450.20">
    <property type="entry name" value="PAS domain"/>
    <property type="match status" value="1"/>
</dbReference>
<gene>
    <name evidence="4" type="ORF">Theba_2076</name>
</gene>
<keyword evidence="1" id="KW-0472">Membrane</keyword>
<reference evidence="4 5" key="1">
    <citation type="journal article" date="2012" name="Genome Biol. Evol.">
        <title>Genome Sequence of the Mesophilic Thermotogales Bacterium Mesotoga prima MesG1.Ag.4.2 Reveals the Largest Thermotogales Genome To Date.</title>
        <authorList>
            <person name="Zhaxybayeva O."/>
            <person name="Swithers K.S."/>
            <person name="Foght J."/>
            <person name="Green A.G."/>
            <person name="Bruce D."/>
            <person name="Detter C."/>
            <person name="Han S."/>
            <person name="Teshima H."/>
            <person name="Han J."/>
            <person name="Woyke T."/>
            <person name="Pitluck S."/>
            <person name="Nolan M."/>
            <person name="Ivanova N."/>
            <person name="Pati A."/>
            <person name="Land M.L."/>
            <person name="Dlutek M."/>
            <person name="Doolittle W.F."/>
            <person name="Noll K.M."/>
            <person name="Nesbo C.L."/>
        </authorList>
    </citation>
    <scope>NUCLEOTIDE SEQUENCE [LARGE SCALE GENOMIC DNA]</scope>
    <source>
        <strain evidence="5">mesG1.Ag.4.2</strain>
    </source>
</reference>
<evidence type="ECO:0000313" key="4">
    <source>
        <dbReference type="EMBL" id="AFK07713.1"/>
    </source>
</evidence>
<dbReference type="KEGG" id="mpg:Theba_2076"/>
<feature type="transmembrane region" description="Helical" evidence="1">
    <location>
        <begin position="12"/>
        <end position="30"/>
    </location>
</feature>
<dbReference type="NCBIfam" id="TIGR00254">
    <property type="entry name" value="GGDEF"/>
    <property type="match status" value="1"/>
</dbReference>
<dbReference type="AlphaFoldDB" id="I2F710"/>
<dbReference type="Gene3D" id="3.30.70.270">
    <property type="match status" value="1"/>
</dbReference>
<dbReference type="GeneID" id="87107819"/>
<evidence type="ECO:0000313" key="5">
    <source>
        <dbReference type="Proteomes" id="UP000002881"/>
    </source>
</evidence>
<feature type="transmembrane region" description="Helical" evidence="1">
    <location>
        <begin position="36"/>
        <end position="56"/>
    </location>
</feature>
<dbReference type="RefSeq" id="WP_014731490.1">
    <property type="nucleotide sequence ID" value="NC_017934.1"/>
</dbReference>
<dbReference type="SUPFAM" id="SSF55073">
    <property type="entry name" value="Nucleotide cyclase"/>
    <property type="match status" value="1"/>
</dbReference>
<dbReference type="SMART" id="SM00267">
    <property type="entry name" value="GGDEF"/>
    <property type="match status" value="1"/>
</dbReference>
<dbReference type="InterPro" id="IPR029016">
    <property type="entry name" value="GAF-like_dom_sf"/>
</dbReference>
<dbReference type="InterPro" id="IPR013767">
    <property type="entry name" value="PAS_fold"/>
</dbReference>
<dbReference type="HOGENOM" id="CLU_463670_0_0_0"/>
<dbReference type="PROSITE" id="PS50112">
    <property type="entry name" value="PAS"/>
    <property type="match status" value="1"/>
</dbReference>
<dbReference type="CDD" id="cd00130">
    <property type="entry name" value="PAS"/>
    <property type="match status" value="1"/>
</dbReference>
<sequence precursor="true">MSIPGSKLQVYLTSILIVVVSAVVFSLHSIQPVKFFAILSEMVVIGVSLVAAYLLGNRELHKGIPLGLIFLSVSTYFDLLEALTETRVYEFVSVVLLLIGLPMLLISAFYHIKERKKRISEFGAVVNNSLDGILLLGLSGEILYPNRAACSLLGYSSEELMRKRVSDLLSEDSEKKFEKAKSSLFAGKNAFQIELELITARQFKLVAEVNLVIGRDTKEDPDSFLMTFKDVTHLRKIESTLIEQNKFQRLLNELITEVLESDFDEKTYRYFLMRCVEVFPKADAAAFLLKKEDNRYHFVATHNYDFEKLKTVSFSSEELIQKGSDDVVIIKDYSVDYKMDGERLEKIVKGGRLEEIKSTLSIPIKIDDDIRMYFNLDSFTSSTAFDDKEVVNTAIGFGKAISVLLWRIQTVNELRRQRKLMEKLSMEDHLTGLPNRRAFFDCAERQLEFSKRKSEAMALLYLDLNDFKGVNDTLGHDFGDELLKSVGKRLSTVCRKSDLIARMGGDEFVYVLPSTGKEGSREAETRIHQAFEDPFSVKGRSLKLTASVGIAVFPDDGKTIRELLIVADEKMYENKEKLSRESKRVTIT</sequence>
<proteinExistence type="predicted"/>
<dbReference type="NCBIfam" id="TIGR00229">
    <property type="entry name" value="sensory_box"/>
    <property type="match status" value="1"/>
</dbReference>
<dbReference type="SUPFAM" id="SSF55781">
    <property type="entry name" value="GAF domain-like"/>
    <property type="match status" value="1"/>
</dbReference>
<dbReference type="InterPro" id="IPR052155">
    <property type="entry name" value="Biofilm_reg_signaling"/>
</dbReference>
<dbReference type="eggNOG" id="COG2199">
    <property type="taxonomic scope" value="Bacteria"/>
</dbReference>
<feature type="domain" description="GGDEF" evidence="3">
    <location>
        <begin position="455"/>
        <end position="588"/>
    </location>
</feature>
<dbReference type="InterPro" id="IPR043128">
    <property type="entry name" value="Rev_trsase/Diguanyl_cyclase"/>
</dbReference>
<dbReference type="PROSITE" id="PS50887">
    <property type="entry name" value="GGDEF"/>
    <property type="match status" value="1"/>
</dbReference>
<dbReference type="STRING" id="660470.Theba_2076"/>
<dbReference type="EMBL" id="CP003532">
    <property type="protein sequence ID" value="AFK07713.1"/>
    <property type="molecule type" value="Genomic_DNA"/>
</dbReference>
<evidence type="ECO:0000259" key="3">
    <source>
        <dbReference type="PROSITE" id="PS50887"/>
    </source>
</evidence>
<dbReference type="InterPro" id="IPR035965">
    <property type="entry name" value="PAS-like_dom_sf"/>
</dbReference>
<name>I2F710_9BACT</name>
<dbReference type="PANTHER" id="PTHR44757:SF2">
    <property type="entry name" value="BIOFILM ARCHITECTURE MAINTENANCE PROTEIN MBAA"/>
    <property type="match status" value="1"/>
</dbReference>
<dbReference type="FunFam" id="3.30.70.270:FF:000001">
    <property type="entry name" value="Diguanylate cyclase domain protein"/>
    <property type="match status" value="1"/>
</dbReference>
<keyword evidence="5" id="KW-1185">Reference proteome</keyword>
<feature type="transmembrane region" description="Helical" evidence="1">
    <location>
        <begin position="91"/>
        <end position="112"/>
    </location>
</feature>
<dbReference type="Gene3D" id="3.30.450.40">
    <property type="match status" value="1"/>
</dbReference>
<feature type="domain" description="PAS" evidence="2">
    <location>
        <begin position="118"/>
        <end position="188"/>
    </location>
</feature>
<dbReference type="InterPro" id="IPR000160">
    <property type="entry name" value="GGDEF_dom"/>
</dbReference>
<dbReference type="InterPro" id="IPR029787">
    <property type="entry name" value="Nucleotide_cyclase"/>
</dbReference>
<evidence type="ECO:0000259" key="2">
    <source>
        <dbReference type="PROSITE" id="PS50112"/>
    </source>
</evidence>
<protein>
    <submittedName>
        <fullName evidence="4">PAS domain S-box/diguanylate cyclase (GGDEF) domain-containing protein</fullName>
    </submittedName>
</protein>
<dbReference type="SMART" id="SM00091">
    <property type="entry name" value="PAS"/>
    <property type="match status" value="1"/>
</dbReference>
<evidence type="ECO:0000256" key="1">
    <source>
        <dbReference type="SAM" id="Phobius"/>
    </source>
</evidence>
<keyword evidence="1" id="KW-1133">Transmembrane helix</keyword>
<dbReference type="SUPFAM" id="SSF55785">
    <property type="entry name" value="PYP-like sensor domain (PAS domain)"/>
    <property type="match status" value="1"/>
</dbReference>
<organism evidence="4 5">
    <name type="scientific">Mesotoga prima MesG1.Ag.4.2</name>
    <dbReference type="NCBI Taxonomy" id="660470"/>
    <lineage>
        <taxon>Bacteria</taxon>
        <taxon>Thermotogati</taxon>
        <taxon>Thermotogota</taxon>
        <taxon>Thermotogae</taxon>
        <taxon>Kosmotogales</taxon>
        <taxon>Kosmotogaceae</taxon>
        <taxon>Mesotoga</taxon>
    </lineage>
</organism>
<dbReference type="GO" id="GO:0006355">
    <property type="term" value="P:regulation of DNA-templated transcription"/>
    <property type="evidence" value="ECO:0007669"/>
    <property type="project" value="InterPro"/>
</dbReference>